<feature type="compositionally biased region" description="Low complexity" evidence="2">
    <location>
        <begin position="156"/>
        <end position="165"/>
    </location>
</feature>
<keyword evidence="3" id="KW-1133">Transmembrane helix</keyword>
<feature type="transmembrane region" description="Helical" evidence="3">
    <location>
        <begin position="266"/>
        <end position="286"/>
    </location>
</feature>
<dbReference type="PANTHER" id="PTHR19957">
    <property type="entry name" value="SYNTAXIN"/>
    <property type="match status" value="1"/>
</dbReference>
<proteinExistence type="inferred from homology"/>
<dbReference type="GO" id="GO:0000149">
    <property type="term" value="F:SNARE binding"/>
    <property type="evidence" value="ECO:0007669"/>
    <property type="project" value="TreeGrafter"/>
</dbReference>
<evidence type="ECO:0000313" key="8">
    <source>
        <dbReference type="Proteomes" id="UP000323011"/>
    </source>
</evidence>
<keyword evidence="8" id="KW-1185">Reference proteome</keyword>
<accession>A0A5A8DLP3</accession>
<evidence type="ECO:0000313" key="6">
    <source>
        <dbReference type="EMBL" id="KAA0162808.1"/>
    </source>
</evidence>
<dbReference type="InterPro" id="IPR000727">
    <property type="entry name" value="T_SNARE_dom"/>
</dbReference>
<keyword evidence="3" id="KW-0472">Membrane</keyword>
<evidence type="ECO:0000259" key="4">
    <source>
        <dbReference type="PROSITE" id="PS50192"/>
    </source>
</evidence>
<evidence type="ECO:0000313" key="9">
    <source>
        <dbReference type="Proteomes" id="UP000324907"/>
    </source>
</evidence>
<dbReference type="EMBL" id="VLTM01000025">
    <property type="protein sequence ID" value="KAA0162808.1"/>
    <property type="molecule type" value="Genomic_DNA"/>
</dbReference>
<feature type="region of interest" description="Disordered" evidence="2">
    <location>
        <begin position="1"/>
        <end position="28"/>
    </location>
</feature>
<dbReference type="Proteomes" id="UP000323011">
    <property type="component" value="Unassembled WGS sequence"/>
</dbReference>
<dbReference type="SMART" id="SM00397">
    <property type="entry name" value="t_SNARE"/>
    <property type="match status" value="1"/>
</dbReference>
<evidence type="ECO:0000256" key="1">
    <source>
        <dbReference type="ARBA" id="ARBA00009063"/>
    </source>
</evidence>
<evidence type="ECO:0000313" key="10">
    <source>
        <dbReference type="Proteomes" id="UP000325113"/>
    </source>
</evidence>
<dbReference type="AlphaFoldDB" id="A0A5A8DLP3"/>
<reference evidence="8 9" key="1">
    <citation type="submission" date="2019-07" db="EMBL/GenBank/DDBJ databases">
        <title>Genomes of Cafeteria roenbergensis.</title>
        <authorList>
            <person name="Fischer M.G."/>
            <person name="Hackl T."/>
            <person name="Roman M."/>
        </authorList>
    </citation>
    <scope>NUCLEOTIDE SEQUENCE [LARGE SCALE GENOMIC DNA]</scope>
    <source>
        <strain evidence="5 8">BVI</strain>
        <strain evidence="6 10">Cflag</strain>
        <strain evidence="7 9">RCC970-E3</strain>
    </source>
</reference>
<dbReference type="GO" id="GO:0005484">
    <property type="term" value="F:SNAP receptor activity"/>
    <property type="evidence" value="ECO:0007669"/>
    <property type="project" value="TreeGrafter"/>
</dbReference>
<dbReference type="InterPro" id="IPR010989">
    <property type="entry name" value="SNARE"/>
</dbReference>
<comment type="caution">
    <text evidence="7">The sequence shown here is derived from an EMBL/GenBank/DDBJ whole genome shotgun (WGS) entry which is preliminary data.</text>
</comment>
<dbReference type="Proteomes" id="UP000324907">
    <property type="component" value="Unassembled WGS sequence"/>
</dbReference>
<dbReference type="InterPro" id="IPR045242">
    <property type="entry name" value="Syntaxin"/>
</dbReference>
<dbReference type="GO" id="GO:0012505">
    <property type="term" value="C:endomembrane system"/>
    <property type="evidence" value="ECO:0007669"/>
    <property type="project" value="TreeGrafter"/>
</dbReference>
<gene>
    <name evidence="7" type="ORF">FNF28_03446</name>
    <name evidence="5" type="ORF">FNF29_02014</name>
    <name evidence="6" type="ORF">FNF31_03072</name>
</gene>
<dbReference type="PROSITE" id="PS50192">
    <property type="entry name" value="T_SNARE"/>
    <property type="match status" value="1"/>
</dbReference>
<name>A0A5A8DLP3_CAFRO</name>
<comment type="similarity">
    <text evidence="1">Belongs to the syntaxin family.</text>
</comment>
<dbReference type="GO" id="GO:0048278">
    <property type="term" value="P:vesicle docking"/>
    <property type="evidence" value="ECO:0007669"/>
    <property type="project" value="TreeGrafter"/>
</dbReference>
<dbReference type="EMBL" id="VLTL01000046">
    <property type="protein sequence ID" value="KAA0165594.1"/>
    <property type="molecule type" value="Genomic_DNA"/>
</dbReference>
<dbReference type="GO" id="GO:0006886">
    <property type="term" value="P:intracellular protein transport"/>
    <property type="evidence" value="ECO:0007669"/>
    <property type="project" value="TreeGrafter"/>
</dbReference>
<feature type="region of interest" description="Disordered" evidence="2">
    <location>
        <begin position="146"/>
        <end position="181"/>
    </location>
</feature>
<organism evidence="7 9">
    <name type="scientific">Cafeteria roenbergensis</name>
    <name type="common">Marine flagellate</name>
    <dbReference type="NCBI Taxonomy" id="33653"/>
    <lineage>
        <taxon>Eukaryota</taxon>
        <taxon>Sar</taxon>
        <taxon>Stramenopiles</taxon>
        <taxon>Bigyra</taxon>
        <taxon>Opalozoa</taxon>
        <taxon>Bicosoecida</taxon>
        <taxon>Cafeteriaceae</taxon>
        <taxon>Cafeteria</taxon>
    </lineage>
</organism>
<evidence type="ECO:0000313" key="5">
    <source>
        <dbReference type="EMBL" id="KAA0155263.1"/>
    </source>
</evidence>
<dbReference type="GO" id="GO:0006906">
    <property type="term" value="P:vesicle fusion"/>
    <property type="evidence" value="ECO:0007669"/>
    <property type="project" value="TreeGrafter"/>
</dbReference>
<evidence type="ECO:0000256" key="3">
    <source>
        <dbReference type="SAM" id="Phobius"/>
    </source>
</evidence>
<keyword evidence="3" id="KW-0812">Transmembrane</keyword>
<dbReference type="EMBL" id="VLTN01000008">
    <property type="protein sequence ID" value="KAA0155263.1"/>
    <property type="molecule type" value="Genomic_DNA"/>
</dbReference>
<sequence length="288" mass="30210">MASRRDRRAREGGWAGAPGAGAAAASAPQTYQAGASGDAKYARIVRDVDESIRSLTAAVGVITAATAKIGTAADSAALRSSTASRIVDCNKTLKALMTKLGPEMEPLIADERAMGGGSARLQQQRRYQRMASDVASRLGRASSAFSAAHKAKKAPARAAATASKTARARADEEQPLVGGSSASALESRDAAFADLAREREEEAAQISRGVHELGDIMNDLATLVDEQDAAIKKVEDNAFSAEMAAKEGNKHLEGASNSQKGYRRKLLIFVAVILLAATGITLFFVLRH</sequence>
<evidence type="ECO:0000313" key="7">
    <source>
        <dbReference type="EMBL" id="KAA0165594.1"/>
    </source>
</evidence>
<protein>
    <recommendedName>
        <fullName evidence="4">t-SNARE coiled-coil homology domain-containing protein</fullName>
    </recommendedName>
</protein>
<dbReference type="Gene3D" id="1.20.5.110">
    <property type="match status" value="1"/>
</dbReference>
<dbReference type="PANTHER" id="PTHR19957:SF38">
    <property type="entry name" value="LD27581P"/>
    <property type="match status" value="1"/>
</dbReference>
<dbReference type="Proteomes" id="UP000325113">
    <property type="component" value="Unassembled WGS sequence"/>
</dbReference>
<dbReference type="GO" id="GO:0031201">
    <property type="term" value="C:SNARE complex"/>
    <property type="evidence" value="ECO:0007669"/>
    <property type="project" value="TreeGrafter"/>
</dbReference>
<evidence type="ECO:0000256" key="2">
    <source>
        <dbReference type="SAM" id="MobiDB-lite"/>
    </source>
</evidence>
<dbReference type="SUPFAM" id="SSF47661">
    <property type="entry name" value="t-snare proteins"/>
    <property type="match status" value="1"/>
</dbReference>
<dbReference type="CDD" id="cd15840">
    <property type="entry name" value="SNARE_Qa"/>
    <property type="match status" value="1"/>
</dbReference>
<feature type="domain" description="T-SNARE coiled-coil homology" evidence="4">
    <location>
        <begin position="193"/>
        <end position="255"/>
    </location>
</feature>